<evidence type="ECO:0008006" key="3">
    <source>
        <dbReference type="Google" id="ProtNLM"/>
    </source>
</evidence>
<sequence>MPNELEDLVGHRLKALVNVEANKARIGRWYDKKVKAKTFDQGELVGKLILPIGTTSSKFGKWSPTWEGPFRISRCISGNAYILEMLEGEGYSRALNGKYLKKYYPSVWVDA</sequence>
<accession>A0A8T0NJU8</accession>
<keyword evidence="2" id="KW-1185">Reference proteome</keyword>
<proteinExistence type="predicted"/>
<reference evidence="1" key="1">
    <citation type="submission" date="2020-05" db="EMBL/GenBank/DDBJ databases">
        <title>WGS assembly of Panicum virgatum.</title>
        <authorList>
            <person name="Lovell J.T."/>
            <person name="Jenkins J."/>
            <person name="Shu S."/>
            <person name="Juenger T.E."/>
            <person name="Schmutz J."/>
        </authorList>
    </citation>
    <scope>NUCLEOTIDE SEQUENCE</scope>
    <source>
        <strain evidence="1">AP13</strain>
    </source>
</reference>
<comment type="caution">
    <text evidence="1">The sequence shown here is derived from an EMBL/GenBank/DDBJ whole genome shotgun (WGS) entry which is preliminary data.</text>
</comment>
<name>A0A8T0NJU8_PANVG</name>
<dbReference type="Proteomes" id="UP000823388">
    <property type="component" value="Chromosome 9K"/>
</dbReference>
<dbReference type="EMBL" id="CM029053">
    <property type="protein sequence ID" value="KAG2549687.1"/>
    <property type="molecule type" value="Genomic_DNA"/>
</dbReference>
<dbReference type="AlphaFoldDB" id="A0A8T0NJU8"/>
<evidence type="ECO:0000313" key="1">
    <source>
        <dbReference type="EMBL" id="KAG2549687.1"/>
    </source>
</evidence>
<evidence type="ECO:0000313" key="2">
    <source>
        <dbReference type="Proteomes" id="UP000823388"/>
    </source>
</evidence>
<organism evidence="1 2">
    <name type="scientific">Panicum virgatum</name>
    <name type="common">Blackwell switchgrass</name>
    <dbReference type="NCBI Taxonomy" id="38727"/>
    <lineage>
        <taxon>Eukaryota</taxon>
        <taxon>Viridiplantae</taxon>
        <taxon>Streptophyta</taxon>
        <taxon>Embryophyta</taxon>
        <taxon>Tracheophyta</taxon>
        <taxon>Spermatophyta</taxon>
        <taxon>Magnoliopsida</taxon>
        <taxon>Liliopsida</taxon>
        <taxon>Poales</taxon>
        <taxon>Poaceae</taxon>
        <taxon>PACMAD clade</taxon>
        <taxon>Panicoideae</taxon>
        <taxon>Panicodae</taxon>
        <taxon>Paniceae</taxon>
        <taxon>Panicinae</taxon>
        <taxon>Panicum</taxon>
        <taxon>Panicum sect. Hiantes</taxon>
    </lineage>
</organism>
<gene>
    <name evidence="1" type="ORF">PVAP13_9KG296326</name>
</gene>
<protein>
    <recommendedName>
        <fullName evidence="3">RNA-directed DNA polymerase (Reverse transcriptase)</fullName>
    </recommendedName>
</protein>